<dbReference type="InterPro" id="IPR027417">
    <property type="entry name" value="P-loop_NTPase"/>
</dbReference>
<dbReference type="Pfam" id="PF00437">
    <property type="entry name" value="T2SSE"/>
    <property type="match status" value="1"/>
</dbReference>
<reference evidence="4" key="1">
    <citation type="journal article" date="2019" name="Int. J. Syst. Evol. Microbiol.">
        <title>The Global Catalogue of Microorganisms (GCM) 10K type strain sequencing project: providing services to taxonomists for standard genome sequencing and annotation.</title>
        <authorList>
            <consortium name="The Broad Institute Genomics Platform"/>
            <consortium name="The Broad Institute Genome Sequencing Center for Infectious Disease"/>
            <person name="Wu L."/>
            <person name="Ma J."/>
        </authorList>
    </citation>
    <scope>NUCLEOTIDE SEQUENCE [LARGE SCALE GENOMIC DNA]</scope>
    <source>
        <strain evidence="4">CCUG 58412</strain>
    </source>
</reference>
<sequence>MINRKGSMMNFQLGGFDYGLKQAQDFQELKFQLHQHLIAEIERDHLGLLDLARELIADYVREKVIAYVADRHLPISGYDLDNLVEEVVDELAGYGPLESLIRDDRINDILVNGPKKIFIERDGRLETTNLRFIDNEHVLRVIRRILAHLGRRIDEASPMVDARLPDGSRVNAIIPPLALDGPCLSIRKFRKQPLLSADLLQYGTLDEEMLSFLTAAVERRCNLIVSGGTGAGKTTLLNVLSRFIPPNERIVTIEDAAELQLEHEHVVRLETRPSNIDGNGEITARELVKNSLRMRPDRIVLGEVRGEEVMDVLQAMNTGHDGCMSTVHANTPEDAMLRFEMLAGLAKFQGTEGTLRKMITAAIELVVQIARMPNGQRKVVSITEIAGVRDGHFVLNELYAYDAGNGNFAHPGVRPCNRKLQNLPFRRQ</sequence>
<proteinExistence type="inferred from homology"/>
<organism evidence="3 4">
    <name type="scientific">Methylophilus luteus</name>
    <dbReference type="NCBI Taxonomy" id="640108"/>
    <lineage>
        <taxon>Bacteria</taxon>
        <taxon>Pseudomonadati</taxon>
        <taxon>Pseudomonadota</taxon>
        <taxon>Betaproteobacteria</taxon>
        <taxon>Nitrosomonadales</taxon>
        <taxon>Methylophilaceae</taxon>
        <taxon>Methylophilus</taxon>
    </lineage>
</organism>
<dbReference type="InterPro" id="IPR001482">
    <property type="entry name" value="T2SS/T4SS_dom"/>
</dbReference>
<dbReference type="Gene3D" id="3.40.50.300">
    <property type="entry name" value="P-loop containing nucleotide triphosphate hydrolases"/>
    <property type="match status" value="1"/>
</dbReference>
<accession>A0ABW3FAR0</accession>
<dbReference type="SUPFAM" id="SSF52540">
    <property type="entry name" value="P-loop containing nucleoside triphosphate hydrolases"/>
    <property type="match status" value="1"/>
</dbReference>
<name>A0ABW3FAR0_9PROT</name>
<comment type="caution">
    <text evidence="3">The sequence shown here is derived from an EMBL/GenBank/DDBJ whole genome shotgun (WGS) entry which is preliminary data.</text>
</comment>
<dbReference type="Gene3D" id="3.30.450.380">
    <property type="match status" value="1"/>
</dbReference>
<gene>
    <name evidence="3" type="ORF">ACFQ1Z_10205</name>
</gene>
<dbReference type="RefSeq" id="WP_379057413.1">
    <property type="nucleotide sequence ID" value="NZ_JBHTKB010000002.1"/>
</dbReference>
<protein>
    <submittedName>
        <fullName evidence="3">CpaF family protein</fullName>
    </submittedName>
</protein>
<keyword evidence="4" id="KW-1185">Reference proteome</keyword>
<evidence type="ECO:0000313" key="3">
    <source>
        <dbReference type="EMBL" id="MFD0913919.1"/>
    </source>
</evidence>
<evidence type="ECO:0000256" key="1">
    <source>
        <dbReference type="ARBA" id="ARBA00006611"/>
    </source>
</evidence>
<dbReference type="Proteomes" id="UP001597128">
    <property type="component" value="Unassembled WGS sequence"/>
</dbReference>
<dbReference type="PANTHER" id="PTHR30486">
    <property type="entry name" value="TWITCHING MOTILITY PROTEIN PILT"/>
    <property type="match status" value="1"/>
</dbReference>
<dbReference type="CDD" id="cd01130">
    <property type="entry name" value="VirB11-like_ATPase"/>
    <property type="match status" value="1"/>
</dbReference>
<evidence type="ECO:0000313" key="4">
    <source>
        <dbReference type="Proteomes" id="UP001597128"/>
    </source>
</evidence>
<evidence type="ECO:0000259" key="2">
    <source>
        <dbReference type="Pfam" id="PF00437"/>
    </source>
</evidence>
<feature type="domain" description="Bacterial type II secretion system protein E" evidence="2">
    <location>
        <begin position="92"/>
        <end position="371"/>
    </location>
</feature>
<dbReference type="InterPro" id="IPR050921">
    <property type="entry name" value="T4SS_GSP_E_ATPase"/>
</dbReference>
<dbReference type="PANTHER" id="PTHR30486:SF15">
    <property type="entry name" value="TYPE II_IV SECRETION SYSTEM ATPASE"/>
    <property type="match status" value="1"/>
</dbReference>
<comment type="similarity">
    <text evidence="1">Belongs to the GSP E family.</text>
</comment>
<dbReference type="EMBL" id="JBHTKB010000002">
    <property type="protein sequence ID" value="MFD0913919.1"/>
    <property type="molecule type" value="Genomic_DNA"/>
</dbReference>